<dbReference type="PANTHER" id="PTHR43637:SF2">
    <property type="entry name" value="PROTEIN GVPD 1"/>
    <property type="match status" value="1"/>
</dbReference>
<evidence type="ECO:0000256" key="2">
    <source>
        <dbReference type="ARBA" id="ARBA00022840"/>
    </source>
</evidence>
<dbReference type="GO" id="GO:0005524">
    <property type="term" value="F:ATP binding"/>
    <property type="evidence" value="ECO:0007669"/>
    <property type="project" value="UniProtKB-KW"/>
</dbReference>
<feature type="domain" description="KaiC" evidence="3">
    <location>
        <begin position="7"/>
        <end position="233"/>
    </location>
</feature>
<organism evidence="4 5">
    <name type="scientific">Candidatus Iainarchaeum sp</name>
    <dbReference type="NCBI Taxonomy" id="3101447"/>
    <lineage>
        <taxon>Archaea</taxon>
        <taxon>Candidatus Iainarchaeota</taxon>
        <taxon>Candidatus Iainarchaeia</taxon>
        <taxon>Candidatus Iainarchaeales</taxon>
        <taxon>Candidatus Iainarchaeaceae</taxon>
        <taxon>Candidatus Iainarchaeum</taxon>
    </lineage>
</organism>
<dbReference type="EMBL" id="VGJJ01000003">
    <property type="protein sequence ID" value="MBM3281869.1"/>
    <property type="molecule type" value="Genomic_DNA"/>
</dbReference>
<evidence type="ECO:0000256" key="1">
    <source>
        <dbReference type="ARBA" id="ARBA00022741"/>
    </source>
</evidence>
<name>A0A8T4C5U4_9ARCH</name>
<evidence type="ECO:0000313" key="4">
    <source>
        <dbReference type="EMBL" id="MBM3281869.1"/>
    </source>
</evidence>
<dbReference type="Pfam" id="PF06745">
    <property type="entry name" value="ATPase"/>
    <property type="match status" value="1"/>
</dbReference>
<dbReference type="Gene3D" id="3.40.50.300">
    <property type="entry name" value="P-loop containing nucleotide triphosphate hydrolases"/>
    <property type="match status" value="1"/>
</dbReference>
<comment type="caution">
    <text evidence="4">The sequence shown here is derived from an EMBL/GenBank/DDBJ whole genome shotgun (WGS) entry which is preliminary data.</text>
</comment>
<dbReference type="SUPFAM" id="SSF52540">
    <property type="entry name" value="P-loop containing nucleoside triphosphate hydrolases"/>
    <property type="match status" value="1"/>
</dbReference>
<keyword evidence="2" id="KW-0067">ATP-binding</keyword>
<evidence type="ECO:0000259" key="3">
    <source>
        <dbReference type="PROSITE" id="PS51146"/>
    </source>
</evidence>
<keyword evidence="1" id="KW-0547">Nucleotide-binding</keyword>
<accession>A0A8T4C5U4</accession>
<protein>
    <recommendedName>
        <fullName evidence="3">KaiC domain-containing protein</fullName>
    </recommendedName>
</protein>
<evidence type="ECO:0000313" key="5">
    <source>
        <dbReference type="Proteomes" id="UP000774699"/>
    </source>
</evidence>
<dbReference type="PROSITE" id="PS51146">
    <property type="entry name" value="KAIC"/>
    <property type="match status" value="1"/>
</dbReference>
<dbReference type="AlphaFoldDB" id="A0A8T4C5U4"/>
<dbReference type="InterPro" id="IPR010624">
    <property type="entry name" value="KaiC_dom"/>
</dbReference>
<dbReference type="PANTHER" id="PTHR43637">
    <property type="entry name" value="UPF0273 PROTEIN TM_0370"/>
    <property type="match status" value="1"/>
</dbReference>
<proteinExistence type="predicted"/>
<dbReference type="Proteomes" id="UP000774699">
    <property type="component" value="Unassembled WGS sequence"/>
</dbReference>
<sequence length="233" mass="26232">MGNAIVERTPTEIMGLDELIEGGIPKGNLVVLTGDPGAGKTIFCLQYLYHGAFKHNETGVFISLEEKPEELMETAAIFGWDVEGMVKKGKIILQTVELYDFDKLRDSIEDLVAKHKASRIIIDPGVIFHLYFERELDARKRILSLGKMLKKLNVTTIITNESTTGQHEGLYGLEEYVADGVVLLYHTRVENRFVRSIGILKMRDTKISDKLRPVRITAQGIEVLPKEELFSEA</sequence>
<dbReference type="InterPro" id="IPR014774">
    <property type="entry name" value="KaiC-like_dom"/>
</dbReference>
<gene>
    <name evidence="4" type="ORF">FJY86_00825</name>
</gene>
<dbReference type="InterPro" id="IPR027417">
    <property type="entry name" value="P-loop_NTPase"/>
</dbReference>
<reference evidence="4" key="1">
    <citation type="submission" date="2019-03" db="EMBL/GenBank/DDBJ databases">
        <title>Lake Tanganyika Metagenome-Assembled Genomes (MAGs).</title>
        <authorList>
            <person name="Tran P."/>
        </authorList>
    </citation>
    <scope>NUCLEOTIDE SEQUENCE</scope>
    <source>
        <strain evidence="4">M_DeepCast_50m_m2_156</strain>
    </source>
</reference>